<organism evidence="2 3">
    <name type="scientific">Eumeta variegata</name>
    <name type="common">Bagworm moth</name>
    <name type="synonym">Eumeta japonica</name>
    <dbReference type="NCBI Taxonomy" id="151549"/>
    <lineage>
        <taxon>Eukaryota</taxon>
        <taxon>Metazoa</taxon>
        <taxon>Ecdysozoa</taxon>
        <taxon>Arthropoda</taxon>
        <taxon>Hexapoda</taxon>
        <taxon>Insecta</taxon>
        <taxon>Pterygota</taxon>
        <taxon>Neoptera</taxon>
        <taxon>Endopterygota</taxon>
        <taxon>Lepidoptera</taxon>
        <taxon>Glossata</taxon>
        <taxon>Ditrysia</taxon>
        <taxon>Tineoidea</taxon>
        <taxon>Psychidae</taxon>
        <taxon>Oiketicinae</taxon>
        <taxon>Eumeta</taxon>
    </lineage>
</organism>
<evidence type="ECO:0000313" key="2">
    <source>
        <dbReference type="EMBL" id="GBP20488.1"/>
    </source>
</evidence>
<dbReference type="Proteomes" id="UP000299102">
    <property type="component" value="Unassembled WGS sequence"/>
</dbReference>
<sequence>MQYVSMQEKPRAKANIAMLIQAKGSPGTTCGGRAEPSRRRERSTTCPWTGCIDLGDSKLSVGSSKLFIEDSYVELPMDSSRLGITKFQIGDHVRDLTSPKVGSRGAANPVPESGKEILPYSPKYGFIVPLDAVTLKLA</sequence>
<gene>
    <name evidence="2" type="ORF">EVAR_78865_1</name>
</gene>
<dbReference type="EMBL" id="BGZK01000119">
    <property type="protein sequence ID" value="GBP20488.1"/>
    <property type="molecule type" value="Genomic_DNA"/>
</dbReference>
<keyword evidence="3" id="KW-1185">Reference proteome</keyword>
<feature type="region of interest" description="Disordered" evidence="1">
    <location>
        <begin position="26"/>
        <end position="45"/>
    </location>
</feature>
<proteinExistence type="predicted"/>
<evidence type="ECO:0000256" key="1">
    <source>
        <dbReference type="SAM" id="MobiDB-lite"/>
    </source>
</evidence>
<name>A0A4C1U2L0_EUMVA</name>
<accession>A0A4C1U2L0</accession>
<reference evidence="2 3" key="1">
    <citation type="journal article" date="2019" name="Commun. Biol.">
        <title>The bagworm genome reveals a unique fibroin gene that provides high tensile strength.</title>
        <authorList>
            <person name="Kono N."/>
            <person name="Nakamura H."/>
            <person name="Ohtoshi R."/>
            <person name="Tomita M."/>
            <person name="Numata K."/>
            <person name="Arakawa K."/>
        </authorList>
    </citation>
    <scope>NUCLEOTIDE SEQUENCE [LARGE SCALE GENOMIC DNA]</scope>
</reference>
<protein>
    <submittedName>
        <fullName evidence="2">Uncharacterized protein</fullName>
    </submittedName>
</protein>
<evidence type="ECO:0000313" key="3">
    <source>
        <dbReference type="Proteomes" id="UP000299102"/>
    </source>
</evidence>
<dbReference type="AlphaFoldDB" id="A0A4C1U2L0"/>
<comment type="caution">
    <text evidence="2">The sequence shown here is derived from an EMBL/GenBank/DDBJ whole genome shotgun (WGS) entry which is preliminary data.</text>
</comment>